<dbReference type="PANTHER" id="PTHR14430:SF0">
    <property type="entry name" value="SEC2P DOMAIN-CONTAINING PROTEIN"/>
    <property type="match status" value="1"/>
</dbReference>
<evidence type="ECO:0000256" key="3">
    <source>
        <dbReference type="SAM" id="MobiDB-lite"/>
    </source>
</evidence>
<reference evidence="5 6" key="1">
    <citation type="journal article" date="2015" name="Fungal Genet. Biol.">
        <title>Evolution of novel wood decay mechanisms in Agaricales revealed by the genome sequences of Fistulina hepatica and Cylindrobasidium torrendii.</title>
        <authorList>
            <person name="Floudas D."/>
            <person name="Held B.W."/>
            <person name="Riley R."/>
            <person name="Nagy L.G."/>
            <person name="Koehler G."/>
            <person name="Ransdell A.S."/>
            <person name="Younus H."/>
            <person name="Chow J."/>
            <person name="Chiniquy J."/>
            <person name="Lipzen A."/>
            <person name="Tritt A."/>
            <person name="Sun H."/>
            <person name="Haridas S."/>
            <person name="LaButti K."/>
            <person name="Ohm R.A."/>
            <person name="Kues U."/>
            <person name="Blanchette R.A."/>
            <person name="Grigoriev I.V."/>
            <person name="Minto R.E."/>
            <person name="Hibbett D.S."/>
        </authorList>
    </citation>
    <scope>NUCLEOTIDE SEQUENCE [LARGE SCALE GENOMIC DNA]</scope>
    <source>
        <strain evidence="5 6">ATCC 64428</strain>
    </source>
</reference>
<gene>
    <name evidence="5" type="ORF">FISHEDRAFT_45147</name>
</gene>
<dbReference type="InterPro" id="IPR040351">
    <property type="entry name" value="RAB3IL/RAB3IP/Sec2"/>
</dbReference>
<sequence length="327" mass="35776">MDDPNTHATTGTDTPEAATTVLDNHTNADAAPADVVSEAPKESRPRRDSSGEEDEAQAMVISSLRTQIQDLYSQVTGLNTKLVASYDRVSDLEDNLHYLAALNTGLLVERAHVTSELTRLMEKATEEAAQRGQAESARTAIEKDLDDLSASLFDQANTMVAEARYAGAMSERKVEESQAALHIAEEALGVMQLQLQSLQAEKEKATAEAERMRALMEKGKWVQRAQASPVPHLINLLSSHMPYQEFLLFVAHLRSIHPSSPQIPAMSTLLPLPFLTRLMNEDSYVARKMSCLSFTRSPGTLLYASTWHRLSAGSLGGLFLLQSIAAS</sequence>
<dbReference type="AlphaFoldDB" id="A0A0D7AAQ3"/>
<feature type="compositionally biased region" description="Basic and acidic residues" evidence="3">
    <location>
        <begin position="39"/>
        <end position="50"/>
    </location>
</feature>
<evidence type="ECO:0000256" key="1">
    <source>
        <dbReference type="ARBA" id="ARBA00023054"/>
    </source>
</evidence>
<protein>
    <recommendedName>
        <fullName evidence="4">GDP/GTP exchange factor Sec2 N-terminal domain-containing protein</fullName>
    </recommendedName>
</protein>
<evidence type="ECO:0000313" key="6">
    <source>
        <dbReference type="Proteomes" id="UP000054144"/>
    </source>
</evidence>
<feature type="domain" description="GDP/GTP exchange factor Sec2 N-terminal" evidence="4">
    <location>
        <begin position="70"/>
        <end position="199"/>
    </location>
</feature>
<feature type="compositionally biased region" description="Low complexity" evidence="3">
    <location>
        <begin position="8"/>
        <end position="20"/>
    </location>
</feature>
<proteinExistence type="predicted"/>
<keyword evidence="1 2" id="KW-0175">Coiled coil</keyword>
<evidence type="ECO:0000313" key="5">
    <source>
        <dbReference type="EMBL" id="KIY47484.1"/>
    </source>
</evidence>
<evidence type="ECO:0000259" key="4">
    <source>
        <dbReference type="Pfam" id="PF06428"/>
    </source>
</evidence>
<dbReference type="GO" id="GO:0051286">
    <property type="term" value="C:cell tip"/>
    <property type="evidence" value="ECO:0007669"/>
    <property type="project" value="TreeGrafter"/>
</dbReference>
<dbReference type="Proteomes" id="UP000054144">
    <property type="component" value="Unassembled WGS sequence"/>
</dbReference>
<dbReference type="EMBL" id="KN881933">
    <property type="protein sequence ID" value="KIY47484.1"/>
    <property type="molecule type" value="Genomic_DNA"/>
</dbReference>
<dbReference type="SUPFAM" id="SSF144284">
    <property type="entry name" value="Sec2 N-terminal region"/>
    <property type="match status" value="1"/>
</dbReference>
<dbReference type="PANTHER" id="PTHR14430">
    <property type="entry name" value="RABIN3-RELATED"/>
    <property type="match status" value="1"/>
</dbReference>
<dbReference type="Pfam" id="PF06428">
    <property type="entry name" value="Sec2p"/>
    <property type="match status" value="1"/>
</dbReference>
<dbReference type="GO" id="GO:0005085">
    <property type="term" value="F:guanyl-nucleotide exchange factor activity"/>
    <property type="evidence" value="ECO:0007669"/>
    <property type="project" value="InterPro"/>
</dbReference>
<dbReference type="InterPro" id="IPR009449">
    <property type="entry name" value="Sec2_N"/>
</dbReference>
<dbReference type="OrthoDB" id="1748564at2759"/>
<name>A0A0D7AAQ3_9AGAR</name>
<feature type="region of interest" description="Disordered" evidence="3">
    <location>
        <begin position="1"/>
        <end position="56"/>
    </location>
</feature>
<keyword evidence="6" id="KW-1185">Reference proteome</keyword>
<dbReference type="GO" id="GO:0006887">
    <property type="term" value="P:exocytosis"/>
    <property type="evidence" value="ECO:0007669"/>
    <property type="project" value="TreeGrafter"/>
</dbReference>
<feature type="coiled-coil region" evidence="2">
    <location>
        <begin position="181"/>
        <end position="218"/>
    </location>
</feature>
<accession>A0A0D7AAQ3</accession>
<dbReference type="GO" id="GO:0070319">
    <property type="term" value="C:Golgi to plasma membrane transport vesicle"/>
    <property type="evidence" value="ECO:0007669"/>
    <property type="project" value="TreeGrafter"/>
</dbReference>
<dbReference type="Gene3D" id="6.10.140.910">
    <property type="match status" value="1"/>
</dbReference>
<evidence type="ECO:0000256" key="2">
    <source>
        <dbReference type="SAM" id="Coils"/>
    </source>
</evidence>
<organism evidence="5 6">
    <name type="scientific">Fistulina hepatica ATCC 64428</name>
    <dbReference type="NCBI Taxonomy" id="1128425"/>
    <lineage>
        <taxon>Eukaryota</taxon>
        <taxon>Fungi</taxon>
        <taxon>Dikarya</taxon>
        <taxon>Basidiomycota</taxon>
        <taxon>Agaricomycotina</taxon>
        <taxon>Agaricomycetes</taxon>
        <taxon>Agaricomycetidae</taxon>
        <taxon>Agaricales</taxon>
        <taxon>Fistulinaceae</taxon>
        <taxon>Fistulina</taxon>
    </lineage>
</organism>